<proteinExistence type="predicted"/>
<protein>
    <submittedName>
        <fullName evidence="5">ATP-binding cassette domain-containing protein</fullName>
    </submittedName>
</protein>
<comment type="caution">
    <text evidence="5">The sequence shown here is derived from an EMBL/GenBank/DDBJ whole genome shotgun (WGS) entry which is preliminary data.</text>
</comment>
<dbReference type="GeneID" id="64348374"/>
<keyword evidence="2" id="KW-0547">Nucleotide-binding</keyword>
<gene>
    <name evidence="5" type="ORF">E2R59_13180</name>
</gene>
<reference evidence="5 6" key="1">
    <citation type="submission" date="2019-03" db="EMBL/GenBank/DDBJ databases">
        <title>Genome Sequencing and Assembly of Various Microbes Isolated from Partially Reclaimed Soil and Acid Mine Drainage (AMD) Site.</title>
        <authorList>
            <person name="Steinbock B."/>
            <person name="Bechtold R."/>
            <person name="Sevigny J.L."/>
            <person name="Thomas D."/>
            <person name="Cuthill L.R."/>
            <person name="Aveiro Johannsen E.J."/>
            <person name="Thomas K."/>
            <person name="Ghosh A."/>
        </authorList>
    </citation>
    <scope>NUCLEOTIDE SEQUENCE [LARGE SCALE GENOMIC DNA]</scope>
    <source>
        <strain evidence="5 6">S-A3</strain>
    </source>
</reference>
<evidence type="ECO:0000256" key="3">
    <source>
        <dbReference type="ARBA" id="ARBA00022840"/>
    </source>
</evidence>
<dbReference type="InterPro" id="IPR027417">
    <property type="entry name" value="P-loop_NTPase"/>
</dbReference>
<accession>A0A4R5YCG0</accession>
<dbReference type="RefSeq" id="WP_133410935.1">
    <property type="nucleotide sequence ID" value="NZ_SMZT01000006.1"/>
</dbReference>
<organism evidence="5 6">
    <name type="scientific">Kocuria rosea</name>
    <name type="common">Deinococcus erythromyxa</name>
    <name type="synonym">Micrococcus rubens</name>
    <dbReference type="NCBI Taxonomy" id="1275"/>
    <lineage>
        <taxon>Bacteria</taxon>
        <taxon>Bacillati</taxon>
        <taxon>Actinomycetota</taxon>
        <taxon>Actinomycetes</taxon>
        <taxon>Micrococcales</taxon>
        <taxon>Micrococcaceae</taxon>
        <taxon>Kocuria</taxon>
    </lineage>
</organism>
<keyword evidence="3 5" id="KW-0067">ATP-binding</keyword>
<dbReference type="Gene3D" id="3.40.50.300">
    <property type="entry name" value="P-loop containing nucleotide triphosphate hydrolases"/>
    <property type="match status" value="1"/>
</dbReference>
<dbReference type="GO" id="GO:0016887">
    <property type="term" value="F:ATP hydrolysis activity"/>
    <property type="evidence" value="ECO:0007669"/>
    <property type="project" value="InterPro"/>
</dbReference>
<dbReference type="SMART" id="SM00382">
    <property type="entry name" value="AAA"/>
    <property type="match status" value="1"/>
</dbReference>
<dbReference type="GO" id="GO:0005524">
    <property type="term" value="F:ATP binding"/>
    <property type="evidence" value="ECO:0007669"/>
    <property type="project" value="UniProtKB-KW"/>
</dbReference>
<dbReference type="PROSITE" id="PS50893">
    <property type="entry name" value="ABC_TRANSPORTER_2"/>
    <property type="match status" value="1"/>
</dbReference>
<dbReference type="Pfam" id="PF00005">
    <property type="entry name" value="ABC_tran"/>
    <property type="match status" value="1"/>
</dbReference>
<evidence type="ECO:0000256" key="1">
    <source>
        <dbReference type="ARBA" id="ARBA00022448"/>
    </source>
</evidence>
<dbReference type="PANTHER" id="PTHR42939">
    <property type="entry name" value="ABC TRANSPORTER ATP-BINDING PROTEIN ALBC-RELATED"/>
    <property type="match status" value="1"/>
</dbReference>
<dbReference type="InterPro" id="IPR051782">
    <property type="entry name" value="ABC_Transporter_VariousFunc"/>
</dbReference>
<dbReference type="Proteomes" id="UP000295163">
    <property type="component" value="Unassembled WGS sequence"/>
</dbReference>
<evidence type="ECO:0000256" key="2">
    <source>
        <dbReference type="ARBA" id="ARBA00022741"/>
    </source>
</evidence>
<dbReference type="InterPro" id="IPR003593">
    <property type="entry name" value="AAA+_ATPase"/>
</dbReference>
<keyword evidence="1" id="KW-0813">Transport</keyword>
<evidence type="ECO:0000259" key="4">
    <source>
        <dbReference type="PROSITE" id="PS50893"/>
    </source>
</evidence>
<name>A0A4R5YCG0_KOCRO</name>
<evidence type="ECO:0000313" key="5">
    <source>
        <dbReference type="EMBL" id="TDL40925.1"/>
    </source>
</evidence>
<dbReference type="AlphaFoldDB" id="A0A4R5YCG0"/>
<dbReference type="InterPro" id="IPR003439">
    <property type="entry name" value="ABC_transporter-like_ATP-bd"/>
</dbReference>
<dbReference type="EMBL" id="SMZT01000006">
    <property type="protein sequence ID" value="TDL40925.1"/>
    <property type="molecule type" value="Genomic_DNA"/>
</dbReference>
<feature type="domain" description="ABC transporter" evidence="4">
    <location>
        <begin position="11"/>
        <end position="226"/>
    </location>
</feature>
<dbReference type="SUPFAM" id="SSF52540">
    <property type="entry name" value="P-loop containing nucleoside triphosphate hydrolases"/>
    <property type="match status" value="1"/>
</dbReference>
<evidence type="ECO:0000313" key="6">
    <source>
        <dbReference type="Proteomes" id="UP000295163"/>
    </source>
</evidence>
<sequence length="227" mass="23868">MPASLPHPPLIHVEAVSAGFDAGRPVHRGLTLRIDAPGLTLLQGPNGSGKSTLVEVLSGHLPQTAGTVTLAGVDARSPEASRVRRICRTEPALYPTMTARDHVVFASGWCGADPQEGLGRAERHGLGPWLDEAAEHLSTGNRRKLWTIVCTSGDFDVVVLDEPFNGLDGASTTVLCAELTEWAARRAVLVVAHRPPAQLAPDAVLTLPGGADPRAAQDEGIVTSPVR</sequence>
<dbReference type="PANTHER" id="PTHR42939:SF1">
    <property type="entry name" value="ABC TRANSPORTER ATP-BINDING PROTEIN ALBC-RELATED"/>
    <property type="match status" value="1"/>
</dbReference>